<proteinExistence type="predicted"/>
<dbReference type="EMBL" id="ACNN01000020">
    <property type="protein sequence ID" value="EEN82717.1"/>
    <property type="molecule type" value="Genomic_DNA"/>
</dbReference>
<reference evidence="1 2" key="1">
    <citation type="submission" date="2009-04" db="EMBL/GenBank/DDBJ databases">
        <authorList>
            <person name="Sebastian Y."/>
            <person name="Madupu R."/>
            <person name="Durkin A.S."/>
            <person name="Torralba M."/>
            <person name="Methe B."/>
            <person name="Sutton G.G."/>
            <person name="Strausberg R.L."/>
            <person name="Nelson K.E."/>
        </authorList>
    </citation>
    <scope>NUCLEOTIDE SEQUENCE [LARGE SCALE GENOMIC DNA]</scope>
    <source>
        <strain evidence="2">ATCC 35406 / BCRC 14492 / JCM 8526 / NCTC 13058 / HG 370</strain>
    </source>
</reference>
<comment type="caution">
    <text evidence="1">The sequence shown here is derived from an EMBL/GenBank/DDBJ whole genome shotgun (WGS) entry which is preliminary data.</text>
</comment>
<sequence length="199" mass="22423">MMGMLLLGTCFSVAQNKTQSTTNTETSKVQKKSTQQLFKETYRNQNHRNEPVFQAWVTDPDPTGTNVRQTPNGVVMRILMPNEHSYMVSVLEEWNGWFRIDNPIQVLDTEEDLYCDGEMPTLWIHSSLLGCTTRVDVQLLKEPSSSSPVSIRIGADVVVQPMAIKGQWVKVKHTNSRNKTFTGWVKASSLCGNPVSLCM</sequence>
<evidence type="ECO:0000313" key="2">
    <source>
        <dbReference type="Proteomes" id="UP000004295"/>
    </source>
</evidence>
<name>C3JAE0_POREA</name>
<accession>C3JAE0</accession>
<dbReference type="InterPro" id="IPR010466">
    <property type="entry name" value="DUF1058"/>
</dbReference>
<gene>
    <name evidence="1" type="ORF">POREN0001_0176</name>
</gene>
<evidence type="ECO:0000313" key="1">
    <source>
        <dbReference type="EMBL" id="EEN82717.1"/>
    </source>
</evidence>
<protein>
    <submittedName>
        <fullName evidence="1">SH3 domain protein</fullName>
    </submittedName>
</protein>
<organism evidence="1 2">
    <name type="scientific">Porphyromonas endodontalis (strain ATCC 35406 / DSM 24491 / JCM 8526 / CCUG 16442 / BCRC 14492 / NCTC 13058 / HG 370)</name>
    <name type="common">Bacteroides endodontalis</name>
    <dbReference type="NCBI Taxonomy" id="553175"/>
    <lineage>
        <taxon>Bacteria</taxon>
        <taxon>Pseudomonadati</taxon>
        <taxon>Bacteroidota</taxon>
        <taxon>Bacteroidia</taxon>
        <taxon>Bacteroidales</taxon>
        <taxon>Porphyromonadaceae</taxon>
        <taxon>Porphyromonas</taxon>
    </lineage>
</organism>
<keyword evidence="2" id="KW-1185">Reference proteome</keyword>
<dbReference type="Proteomes" id="UP000004295">
    <property type="component" value="Unassembled WGS sequence"/>
</dbReference>
<dbReference type="AlphaFoldDB" id="C3JAE0"/>
<dbReference type="Pfam" id="PF06347">
    <property type="entry name" value="SH3_4"/>
    <property type="match status" value="1"/>
</dbReference>